<dbReference type="PATRIC" id="fig|53707.9.peg.1574"/>
<gene>
    <name evidence="2" type="ORF">ALO35_01093</name>
</gene>
<protein>
    <submittedName>
        <fullName evidence="2">KAP P-loop</fullName>
    </submittedName>
</protein>
<organism evidence="2 3">
    <name type="scientific">Pseudomonas amygdali pv. lachrymans</name>
    <name type="common">Pseudomonas syringae pv. lachrymans</name>
    <dbReference type="NCBI Taxonomy" id="53707"/>
    <lineage>
        <taxon>Bacteria</taxon>
        <taxon>Pseudomonadati</taxon>
        <taxon>Pseudomonadota</taxon>
        <taxon>Gammaproteobacteria</taxon>
        <taxon>Pseudomonadales</taxon>
        <taxon>Pseudomonadaceae</taxon>
        <taxon>Pseudomonas</taxon>
        <taxon>Pseudomonas amygdali</taxon>
    </lineage>
</organism>
<evidence type="ECO:0000313" key="3">
    <source>
        <dbReference type="Proteomes" id="UP000050265"/>
    </source>
</evidence>
<dbReference type="SUPFAM" id="SSF52540">
    <property type="entry name" value="P-loop containing nucleoside triphosphate hydrolases"/>
    <property type="match status" value="1"/>
</dbReference>
<feature type="domain" description="KAP NTPase" evidence="1">
    <location>
        <begin position="11"/>
        <end position="42"/>
    </location>
</feature>
<comment type="caution">
    <text evidence="2">The sequence shown here is derived from an EMBL/GenBank/DDBJ whole genome shotgun (WGS) entry which is preliminary data.</text>
</comment>
<dbReference type="Proteomes" id="UP000050265">
    <property type="component" value="Unassembled WGS sequence"/>
</dbReference>
<evidence type="ECO:0000259" key="1">
    <source>
        <dbReference type="Pfam" id="PF07693"/>
    </source>
</evidence>
<dbReference type="InterPro" id="IPR027417">
    <property type="entry name" value="P-loop_NTPase"/>
</dbReference>
<sequence>MASTNEAARFLDYYLDASVESEYAVMLSAPWGAGKTHFIKSYLDARAAGLPPKEQPGYLYASLYGVASVGAIHDQFFAQAHPHLSSKASRIIGSALSGAMEKFGGMKGTDQFARDMLLKLDGNILVIDDLERCSMKVPDILGFINSFVEHEKLKVIILANEEEISGKEDYERQKEKLVGKTIQVKAEPSEVLDKLTARLRTHLVREVVKRERTALLATFNGSTHPNYRNLRAILEDFERLVEVVDVQLRDKPEAMKQLLLYMIATGGESRSGALDRETLSSLRTGQFSAGLLSNKERSPADKQFDELKSRYPEVKWTDPIVSPGHLSELFFTGKIDADKINENLARHPEVVGHVDIPAWRLLWDWTRLPNSEYEKAKTALLSQLDECSITYPGLILHAAGIIISLRQFGDPVLGENCSAEQYFSDYVSRLLNSNTLSTDTGAYGLGGTGAFGLGYSASDTPEFQAIYSMMKKASDEVLRRQMQAVAGGYVEHLAASTDNYSSLYEYGVQDGKYAATPFLHFIDVKDFAKLLIIDSCSNDQLFGSLIKRYEHDYMSRKALADEYDWAESLKAELLRIISTEKAPFAQLLKLRVDYYFDKIGEGIGRPTAEP</sequence>
<dbReference type="AlphaFoldDB" id="A0A0N8RVC7"/>
<feature type="domain" description="KAP NTPase" evidence="1">
    <location>
        <begin position="124"/>
        <end position="238"/>
    </location>
</feature>
<accession>A0A0N8RVC7</accession>
<evidence type="ECO:0000313" key="2">
    <source>
        <dbReference type="EMBL" id="KPX64823.1"/>
    </source>
</evidence>
<reference evidence="2 3" key="1">
    <citation type="submission" date="2015-09" db="EMBL/GenBank/DDBJ databases">
        <title>Genome announcement of multiple Pseudomonas syringae strains.</title>
        <authorList>
            <person name="Thakur S."/>
            <person name="Wang P.W."/>
            <person name="Gong Y."/>
            <person name="Weir B.S."/>
            <person name="Guttman D.S."/>
        </authorList>
    </citation>
    <scope>NUCLEOTIDE SEQUENCE [LARGE SCALE GENOMIC DNA]</scope>
    <source>
        <strain evidence="2 3">ICMP3507</strain>
    </source>
</reference>
<proteinExistence type="predicted"/>
<dbReference type="InterPro" id="IPR011646">
    <property type="entry name" value="KAP_P-loop"/>
</dbReference>
<dbReference type="Pfam" id="PF07693">
    <property type="entry name" value="KAP_NTPase"/>
    <property type="match status" value="2"/>
</dbReference>
<name>A0A0N8RVC7_PSEAV</name>
<dbReference type="EMBL" id="LJQP01000306">
    <property type="protein sequence ID" value="KPX64823.1"/>
    <property type="molecule type" value="Genomic_DNA"/>
</dbReference>